<evidence type="ECO:0000313" key="5">
    <source>
        <dbReference type="Proteomes" id="UP000607653"/>
    </source>
</evidence>
<dbReference type="InterPro" id="IPR017949">
    <property type="entry name" value="Thaumatin_CS"/>
</dbReference>
<dbReference type="EMBL" id="DUZY01000008">
    <property type="protein sequence ID" value="DAD47463.1"/>
    <property type="molecule type" value="Genomic_DNA"/>
</dbReference>
<dbReference type="Pfam" id="PF00314">
    <property type="entry name" value="Thaumatin"/>
    <property type="match status" value="1"/>
</dbReference>
<feature type="disulfide bond" evidence="3">
    <location>
        <begin position="120"/>
        <end position="130"/>
    </location>
</feature>
<dbReference type="Proteomes" id="UP000607653">
    <property type="component" value="Unassembled WGS sequence"/>
</dbReference>
<comment type="caution">
    <text evidence="4">The sequence shown here is derived from an EMBL/GenBank/DDBJ whole genome shotgun (WGS) entry which is preliminary data.</text>
</comment>
<keyword evidence="5" id="KW-1185">Reference proteome</keyword>
<protein>
    <recommendedName>
        <fullName evidence="6">Thaumatin-like protein</fullName>
    </recommendedName>
</protein>
<feature type="disulfide bond" evidence="3">
    <location>
        <begin position="57"/>
        <end position="62"/>
    </location>
</feature>
<keyword evidence="2 3" id="KW-1015">Disulfide bond</keyword>
<dbReference type="InterPro" id="IPR037176">
    <property type="entry name" value="Osmotin/thaumatin-like_sf"/>
</dbReference>
<organism evidence="4 5">
    <name type="scientific">Nelumbo nucifera</name>
    <name type="common">Sacred lotus</name>
    <dbReference type="NCBI Taxonomy" id="4432"/>
    <lineage>
        <taxon>Eukaryota</taxon>
        <taxon>Viridiplantae</taxon>
        <taxon>Streptophyta</taxon>
        <taxon>Embryophyta</taxon>
        <taxon>Tracheophyta</taxon>
        <taxon>Spermatophyta</taxon>
        <taxon>Magnoliopsida</taxon>
        <taxon>Proteales</taxon>
        <taxon>Nelumbonaceae</taxon>
        <taxon>Nelumbo</taxon>
    </lineage>
</organism>
<dbReference type="PANTHER" id="PTHR31048">
    <property type="entry name" value="OS03G0233200 PROTEIN"/>
    <property type="match status" value="1"/>
</dbReference>
<reference evidence="4 5" key="1">
    <citation type="journal article" date="2020" name="Mol. Biol. Evol.">
        <title>Distinct Expression and Methylation Patterns for Genes with Different Fates following a Single Whole-Genome Duplication in Flowering Plants.</title>
        <authorList>
            <person name="Shi T."/>
            <person name="Rahmani R.S."/>
            <person name="Gugger P.F."/>
            <person name="Wang M."/>
            <person name="Li H."/>
            <person name="Zhang Y."/>
            <person name="Li Z."/>
            <person name="Wang Q."/>
            <person name="Van de Peer Y."/>
            <person name="Marchal K."/>
            <person name="Chen J."/>
        </authorList>
    </citation>
    <scope>NUCLEOTIDE SEQUENCE [LARGE SCALE GENOMIC DNA]</scope>
    <source>
        <tissue evidence="4">Leaf</tissue>
    </source>
</reference>
<dbReference type="AlphaFoldDB" id="A0A822ZRG5"/>
<evidence type="ECO:0000256" key="3">
    <source>
        <dbReference type="PIRSR" id="PIRSR002703-1"/>
    </source>
</evidence>
<dbReference type="PROSITE" id="PS51367">
    <property type="entry name" value="THAUMATIN_2"/>
    <property type="match status" value="1"/>
</dbReference>
<sequence length="185" mass="19863">MPYTVWAAASPGGGKRLERGESWTIDIAAGTKVGRIWGRTNCNFDANGRGGCQTGDCSGLQCKGLGAPPNTLAEYGLNQLQNMDFYYISLVEGFNIPMDYSPTSGNCPGKRCAADITGQCPAELKTPGGCNNPCTVYKTSQYCCNNSRNCGPTPLSKFFKDRCPTSKGKPPRVEINVLPLLDRSC</sequence>
<evidence type="ECO:0008006" key="6">
    <source>
        <dbReference type="Google" id="ProtNLM"/>
    </source>
</evidence>
<evidence type="ECO:0000256" key="1">
    <source>
        <dbReference type="ARBA" id="ARBA00010607"/>
    </source>
</evidence>
<dbReference type="PIRSF" id="PIRSF002703">
    <property type="entry name" value="Thaumatin"/>
    <property type="match status" value="1"/>
</dbReference>
<dbReference type="InterPro" id="IPR001938">
    <property type="entry name" value="Thaumatin"/>
</dbReference>
<dbReference type="SUPFAM" id="SSF49870">
    <property type="entry name" value="Osmotin, thaumatin-like protein"/>
    <property type="match status" value="1"/>
</dbReference>
<feature type="disulfide bond" evidence="3">
    <location>
        <begin position="144"/>
        <end position="150"/>
    </location>
</feature>
<dbReference type="PRINTS" id="PR00347">
    <property type="entry name" value="THAUMATIN"/>
</dbReference>
<feature type="disulfide bond" evidence="3">
    <location>
        <begin position="42"/>
        <end position="52"/>
    </location>
</feature>
<evidence type="ECO:0000313" key="4">
    <source>
        <dbReference type="EMBL" id="DAD47463.1"/>
    </source>
</evidence>
<dbReference type="FunFam" id="2.60.110.10:FF:000003">
    <property type="entry name" value="Thaumatin I"/>
    <property type="match status" value="1"/>
</dbReference>
<evidence type="ECO:0000256" key="2">
    <source>
        <dbReference type="ARBA" id="ARBA00023157"/>
    </source>
</evidence>
<proteinExistence type="inferred from homology"/>
<feature type="disulfide bond" evidence="3">
    <location>
        <begin position="112"/>
        <end position="163"/>
    </location>
</feature>
<comment type="similarity">
    <text evidence="1">Belongs to the thaumatin family.</text>
</comment>
<feature type="disulfide bond" evidence="3">
    <location>
        <begin position="134"/>
        <end position="143"/>
    </location>
</feature>
<dbReference type="Gene3D" id="2.60.110.10">
    <property type="entry name" value="Thaumatin"/>
    <property type="match status" value="1"/>
</dbReference>
<accession>A0A822ZRG5</accession>
<name>A0A822ZRG5_NELNU</name>
<dbReference type="PROSITE" id="PS00316">
    <property type="entry name" value="THAUMATIN_1"/>
    <property type="match status" value="1"/>
</dbReference>
<gene>
    <name evidence="4" type="ORF">HUJ06_017400</name>
</gene>
<dbReference type="SMART" id="SM00205">
    <property type="entry name" value="THN"/>
    <property type="match status" value="1"/>
</dbReference>